<feature type="transmembrane region" description="Helical" evidence="1">
    <location>
        <begin position="135"/>
        <end position="155"/>
    </location>
</feature>
<name>A0ABS7UA74_9ACTN</name>
<sequence>MTLWLLARAAGFAAYLTASIAVALGALAAVQRSATGPVGPRRRRSSERRLVLQLVHRTSAVLTLGLLALHVALLVTDRYVDLSLPGALVPFTAGYRGFALGLGTLAAYGFLLAGLTGALRGRAASRLGTARRWRVVHALAYLTWVLCLAHGLLAGTDTGTWWSWLLYGGGVTLVLTTVLARTATAEHEAAAPLAVAREDARVLAGRR</sequence>
<protein>
    <recommendedName>
        <fullName evidence="4">Ferric oxidoreductase domain-containing protein</fullName>
    </recommendedName>
</protein>
<accession>A0ABS7UA74</accession>
<feature type="transmembrane region" description="Helical" evidence="1">
    <location>
        <begin position="161"/>
        <end position="180"/>
    </location>
</feature>
<dbReference type="EMBL" id="JAIQZJ010000003">
    <property type="protein sequence ID" value="MBZ5737889.1"/>
    <property type="molecule type" value="Genomic_DNA"/>
</dbReference>
<dbReference type="RefSeq" id="WP_224122266.1">
    <property type="nucleotide sequence ID" value="NZ_JAIQZJ010000003.1"/>
</dbReference>
<evidence type="ECO:0000313" key="3">
    <source>
        <dbReference type="Proteomes" id="UP000780875"/>
    </source>
</evidence>
<keyword evidence="1" id="KW-0812">Transmembrane</keyword>
<comment type="caution">
    <text evidence="2">The sequence shown here is derived from an EMBL/GenBank/DDBJ whole genome shotgun (WGS) entry which is preliminary data.</text>
</comment>
<evidence type="ECO:0000256" key="1">
    <source>
        <dbReference type="SAM" id="Phobius"/>
    </source>
</evidence>
<proteinExistence type="predicted"/>
<reference evidence="2 3" key="1">
    <citation type="submission" date="2021-09" db="EMBL/GenBank/DDBJ databases">
        <title>Whole genome sequence of Nocardioides sp. GBK3QG-3.</title>
        <authorList>
            <person name="Tuo L."/>
        </authorList>
    </citation>
    <scope>NUCLEOTIDE SEQUENCE [LARGE SCALE GENOMIC DNA]</scope>
    <source>
        <strain evidence="2 3">GBK3QG-3</strain>
    </source>
</reference>
<feature type="transmembrane region" description="Helical" evidence="1">
    <location>
        <begin position="95"/>
        <end position="115"/>
    </location>
</feature>
<dbReference type="Proteomes" id="UP000780875">
    <property type="component" value="Unassembled WGS sequence"/>
</dbReference>
<evidence type="ECO:0008006" key="4">
    <source>
        <dbReference type="Google" id="ProtNLM"/>
    </source>
</evidence>
<feature type="transmembrane region" description="Helical" evidence="1">
    <location>
        <begin position="50"/>
        <end position="75"/>
    </location>
</feature>
<evidence type="ECO:0000313" key="2">
    <source>
        <dbReference type="EMBL" id="MBZ5737889.1"/>
    </source>
</evidence>
<keyword evidence="1" id="KW-0472">Membrane</keyword>
<keyword evidence="3" id="KW-1185">Reference proteome</keyword>
<organism evidence="2 3">
    <name type="scientific">Nocardioides mangrovi</name>
    <dbReference type="NCBI Taxonomy" id="2874580"/>
    <lineage>
        <taxon>Bacteria</taxon>
        <taxon>Bacillati</taxon>
        <taxon>Actinomycetota</taxon>
        <taxon>Actinomycetes</taxon>
        <taxon>Propionibacteriales</taxon>
        <taxon>Nocardioidaceae</taxon>
        <taxon>Nocardioides</taxon>
    </lineage>
</organism>
<feature type="transmembrane region" description="Helical" evidence="1">
    <location>
        <begin position="12"/>
        <end position="30"/>
    </location>
</feature>
<gene>
    <name evidence="2" type="ORF">K8U61_06935</name>
</gene>
<keyword evidence="1" id="KW-1133">Transmembrane helix</keyword>